<evidence type="ECO:0000256" key="1">
    <source>
        <dbReference type="SAM" id="Phobius"/>
    </source>
</evidence>
<feature type="domain" description="DUF5658" evidence="2">
    <location>
        <begin position="15"/>
        <end position="100"/>
    </location>
</feature>
<feature type="transmembrane region" description="Helical" evidence="1">
    <location>
        <begin position="54"/>
        <end position="73"/>
    </location>
</feature>
<feature type="transmembrane region" description="Helical" evidence="1">
    <location>
        <begin position="9"/>
        <end position="34"/>
    </location>
</feature>
<accession>M1XSY2</accession>
<dbReference type="KEGG" id="nmo:Nmlp_3378"/>
<dbReference type="STRING" id="268739.Nmlp_3378"/>
<keyword evidence="1" id="KW-0472">Membrane</keyword>
<dbReference type="HOGENOM" id="CLU_166566_0_0_2"/>
<evidence type="ECO:0000313" key="4">
    <source>
        <dbReference type="Proteomes" id="UP000011867"/>
    </source>
</evidence>
<keyword evidence="1" id="KW-0812">Transmembrane</keyword>
<sequence>MIGGRDLQIWVWVAAILLYGIGDTATTLWGLSVGGVAEAGPVAGPLIEVYGPRALLLVKATVFGSFYAVWVMLRTPGRIAVPLALALVGGGVTAWNLLVVASVT</sequence>
<dbReference type="Pfam" id="PF18902">
    <property type="entry name" value="DUF5658"/>
    <property type="match status" value="1"/>
</dbReference>
<dbReference type="AlphaFoldDB" id="M1XSY2"/>
<dbReference type="EMBL" id="HF582854">
    <property type="protein sequence ID" value="CCQ37507.1"/>
    <property type="molecule type" value="Genomic_DNA"/>
</dbReference>
<gene>
    <name evidence="3" type="ordered locus">Nmlp_3378</name>
</gene>
<evidence type="ECO:0000259" key="2">
    <source>
        <dbReference type="Pfam" id="PF18902"/>
    </source>
</evidence>
<dbReference type="InterPro" id="IPR043717">
    <property type="entry name" value="DUF5658"/>
</dbReference>
<dbReference type="Proteomes" id="UP000011867">
    <property type="component" value="Chromosome"/>
</dbReference>
<keyword evidence="4" id="KW-1185">Reference proteome</keyword>
<name>M1XSY2_NATM8</name>
<organism evidence="3 4">
    <name type="scientific">Natronomonas moolapensis (strain DSM 18674 / CECT 7526 / JCM 14361 / 8.8.11)</name>
    <dbReference type="NCBI Taxonomy" id="268739"/>
    <lineage>
        <taxon>Archaea</taxon>
        <taxon>Methanobacteriati</taxon>
        <taxon>Methanobacteriota</taxon>
        <taxon>Stenosarchaea group</taxon>
        <taxon>Halobacteria</taxon>
        <taxon>Halobacteriales</taxon>
        <taxon>Natronomonadaceae</taxon>
        <taxon>Natronomonas</taxon>
    </lineage>
</organism>
<evidence type="ECO:0000313" key="3">
    <source>
        <dbReference type="EMBL" id="CCQ37507.1"/>
    </source>
</evidence>
<dbReference type="eggNOG" id="arCOG04975">
    <property type="taxonomic scope" value="Archaea"/>
</dbReference>
<keyword evidence="1" id="KW-1133">Transmembrane helix</keyword>
<protein>
    <recommendedName>
        <fullName evidence="2">DUF5658 domain-containing protein</fullName>
    </recommendedName>
</protein>
<reference evidence="3 4" key="1">
    <citation type="journal article" date="2013" name="Genome Announc.">
        <title>Genome of the haloarchaeon Natronomonas moolapensis, a neutrophilic member of a previously haloalkaliphilic genus.</title>
        <authorList>
            <person name="Dyall-Smith M.L."/>
            <person name="Pfeiffer F."/>
            <person name="Oberwinkler T."/>
            <person name="Klee K."/>
            <person name="Rampp M."/>
            <person name="Palm P."/>
            <person name="Gross K."/>
            <person name="Schuster S.C."/>
            <person name="Oesterhelt D."/>
        </authorList>
    </citation>
    <scope>NUCLEOTIDE SEQUENCE [LARGE SCALE GENOMIC DNA]</scope>
    <source>
        <strain evidence="4">DSM 18674 / JCM 14361 / 8.8.11</strain>
    </source>
</reference>
<proteinExistence type="predicted"/>
<feature type="transmembrane region" description="Helical" evidence="1">
    <location>
        <begin position="80"/>
        <end position="103"/>
    </location>
</feature>